<dbReference type="RefSeq" id="WP_093374773.1">
    <property type="nucleotide sequence ID" value="NZ_BNAN01000001.1"/>
</dbReference>
<gene>
    <name evidence="9" type="ORF">SAMN04488035_0521</name>
</gene>
<comment type="similarity">
    <text evidence="2 6">Belongs to the MIP/aquaporin (TC 1.A.8) family.</text>
</comment>
<organism evidence="9 10">
    <name type="scientific">Flavimobilis marinus</name>
    <dbReference type="NCBI Taxonomy" id="285351"/>
    <lineage>
        <taxon>Bacteria</taxon>
        <taxon>Bacillati</taxon>
        <taxon>Actinomycetota</taxon>
        <taxon>Actinomycetes</taxon>
        <taxon>Micrococcales</taxon>
        <taxon>Jonesiaceae</taxon>
        <taxon>Flavimobilis</taxon>
    </lineage>
</organism>
<evidence type="ECO:0000256" key="3">
    <source>
        <dbReference type="ARBA" id="ARBA00022692"/>
    </source>
</evidence>
<dbReference type="PRINTS" id="PR00783">
    <property type="entry name" value="MINTRINSICP"/>
</dbReference>
<dbReference type="SUPFAM" id="SSF81338">
    <property type="entry name" value="Aquaporin-like"/>
    <property type="match status" value="1"/>
</dbReference>
<feature type="compositionally biased region" description="Polar residues" evidence="7">
    <location>
        <begin position="1"/>
        <end position="13"/>
    </location>
</feature>
<evidence type="ECO:0000313" key="10">
    <source>
        <dbReference type="Proteomes" id="UP000198520"/>
    </source>
</evidence>
<accession>A0A1I2DE98</accession>
<sequence>MTPTSASTPSEDGTPTTPTPPDVIDGHDDSPVTAADDIATQDGVVLEETVLLEDDAVLDDAAPSSALAAPLVVRVGAELAGAFLVVLAGLGAALYSNLTTAWALGSLGLALTFGATTLAALLAFGHLSGGLFNPALTLARAIAGDLSWRDVLPYWLAQLVGAVLAAGVLFATVPAALPELLGVGNAADVFAGVANGYGETSLLATMTNGQAQFDLPAVLLLELVGTLLLAAVAVAATRSFGSHADADVPGGLHRAHVTGAVAVAAAYTALLLATTPVTSGALNPARATAAALFSGSDALAQVWVFWVAPLVGAAVVGAAHLLLRTQARARA</sequence>
<dbReference type="Gene3D" id="1.20.1080.10">
    <property type="entry name" value="Glycerol uptake facilitator protein"/>
    <property type="match status" value="1"/>
</dbReference>
<dbReference type="PANTHER" id="PTHR19139">
    <property type="entry name" value="AQUAPORIN TRANSPORTER"/>
    <property type="match status" value="1"/>
</dbReference>
<keyword evidence="5 8" id="KW-0472">Membrane</keyword>
<feature type="transmembrane region" description="Helical" evidence="8">
    <location>
        <begin position="257"/>
        <end position="282"/>
    </location>
</feature>
<dbReference type="OrthoDB" id="9807293at2"/>
<evidence type="ECO:0000256" key="2">
    <source>
        <dbReference type="ARBA" id="ARBA00006175"/>
    </source>
</evidence>
<keyword evidence="10" id="KW-1185">Reference proteome</keyword>
<feature type="region of interest" description="Disordered" evidence="7">
    <location>
        <begin position="1"/>
        <end position="32"/>
    </location>
</feature>
<dbReference type="InterPro" id="IPR034294">
    <property type="entry name" value="Aquaporin_transptr"/>
</dbReference>
<dbReference type="GO" id="GO:0005886">
    <property type="term" value="C:plasma membrane"/>
    <property type="evidence" value="ECO:0007669"/>
    <property type="project" value="TreeGrafter"/>
</dbReference>
<name>A0A1I2DE98_9MICO</name>
<dbReference type="Proteomes" id="UP000198520">
    <property type="component" value="Unassembled WGS sequence"/>
</dbReference>
<feature type="transmembrane region" description="Helical" evidence="8">
    <location>
        <begin position="217"/>
        <end position="236"/>
    </location>
</feature>
<comment type="subcellular location">
    <subcellularLocation>
        <location evidence="1">Membrane</location>
        <topology evidence="1">Multi-pass membrane protein</topology>
    </subcellularLocation>
</comment>
<feature type="transmembrane region" description="Helical" evidence="8">
    <location>
        <begin position="107"/>
        <end position="132"/>
    </location>
</feature>
<proteinExistence type="inferred from homology"/>
<protein>
    <submittedName>
        <fullName evidence="9">Aquaporin Z</fullName>
    </submittedName>
</protein>
<evidence type="ECO:0000256" key="8">
    <source>
        <dbReference type="SAM" id="Phobius"/>
    </source>
</evidence>
<dbReference type="Pfam" id="PF00230">
    <property type="entry name" value="MIP"/>
    <property type="match status" value="1"/>
</dbReference>
<evidence type="ECO:0000256" key="4">
    <source>
        <dbReference type="ARBA" id="ARBA00022989"/>
    </source>
</evidence>
<feature type="transmembrane region" description="Helical" evidence="8">
    <location>
        <begin position="152"/>
        <end position="173"/>
    </location>
</feature>
<evidence type="ECO:0000313" key="9">
    <source>
        <dbReference type="EMBL" id="SFE78799.1"/>
    </source>
</evidence>
<dbReference type="STRING" id="285351.SAMN04488035_0521"/>
<dbReference type="InterPro" id="IPR000425">
    <property type="entry name" value="MIP"/>
</dbReference>
<evidence type="ECO:0000256" key="6">
    <source>
        <dbReference type="RuleBase" id="RU000477"/>
    </source>
</evidence>
<evidence type="ECO:0000256" key="7">
    <source>
        <dbReference type="SAM" id="MobiDB-lite"/>
    </source>
</evidence>
<dbReference type="PANTHER" id="PTHR19139:SF199">
    <property type="entry name" value="MIP17260P"/>
    <property type="match status" value="1"/>
</dbReference>
<evidence type="ECO:0000256" key="1">
    <source>
        <dbReference type="ARBA" id="ARBA00004141"/>
    </source>
</evidence>
<keyword evidence="4 8" id="KW-1133">Transmembrane helix</keyword>
<keyword evidence="6" id="KW-0813">Transport</keyword>
<dbReference type="AlphaFoldDB" id="A0A1I2DE98"/>
<reference evidence="10" key="1">
    <citation type="submission" date="2016-10" db="EMBL/GenBank/DDBJ databases">
        <authorList>
            <person name="Varghese N."/>
            <person name="Submissions S."/>
        </authorList>
    </citation>
    <scope>NUCLEOTIDE SEQUENCE [LARGE SCALE GENOMIC DNA]</scope>
    <source>
        <strain evidence="10">DSM 19083</strain>
    </source>
</reference>
<evidence type="ECO:0000256" key="5">
    <source>
        <dbReference type="ARBA" id="ARBA00023136"/>
    </source>
</evidence>
<feature type="transmembrane region" description="Helical" evidence="8">
    <location>
        <begin position="302"/>
        <end position="323"/>
    </location>
</feature>
<keyword evidence="3 6" id="KW-0812">Transmembrane</keyword>
<dbReference type="EMBL" id="FONZ01000001">
    <property type="protein sequence ID" value="SFE78799.1"/>
    <property type="molecule type" value="Genomic_DNA"/>
</dbReference>
<feature type="transmembrane region" description="Helical" evidence="8">
    <location>
        <begin position="71"/>
        <end position="95"/>
    </location>
</feature>
<dbReference type="InterPro" id="IPR023271">
    <property type="entry name" value="Aquaporin-like"/>
</dbReference>
<dbReference type="GO" id="GO:0015250">
    <property type="term" value="F:water channel activity"/>
    <property type="evidence" value="ECO:0007669"/>
    <property type="project" value="TreeGrafter"/>
</dbReference>